<reference evidence="4 5" key="1">
    <citation type="submission" date="2022-07" db="EMBL/GenBank/DDBJ databases">
        <title>Methylomonas rivi sp. nov., Methylomonas rosea sp. nov., Methylomonas aureus sp. nov. and Methylomonas subterranea sp. nov., four novel methanotrophs isolated from a freshwater creek and the deep terrestrial subsurface.</title>
        <authorList>
            <person name="Abin C."/>
            <person name="Sankaranarayanan K."/>
            <person name="Garner C."/>
            <person name="Sindelar R."/>
            <person name="Kotary K."/>
            <person name="Garner R."/>
            <person name="Barclay S."/>
            <person name="Lawson P."/>
            <person name="Krumholz L."/>
        </authorList>
    </citation>
    <scope>NUCLEOTIDE SEQUENCE [LARGE SCALE GENOMIC DNA]</scope>
    <source>
        <strain evidence="4 5">SURF-1</strain>
    </source>
</reference>
<name>A0ABT1UPG3_9GAMM</name>
<dbReference type="EMBL" id="JANIBM010000053">
    <property type="protein sequence ID" value="MCQ8183545.1"/>
    <property type="molecule type" value="Genomic_DNA"/>
</dbReference>
<evidence type="ECO:0000259" key="3">
    <source>
        <dbReference type="Pfam" id="PF13511"/>
    </source>
</evidence>
<keyword evidence="1" id="KW-0175">Coiled coil</keyword>
<proteinExistence type="predicted"/>
<sequence>MVTPNNSAKRTLLALALAMPMLATGPAFAKKMYRWVDDNGNVYFSDQVPPDQVQHKRETLNEKARVTDVVEKAKSAEQIAQQKRLDELRKEQEKIIAKQAANDKVLLSTFRNIEDLQKAIANKTAALDAARKVIEGNIELLESQLRQQQQQAANLERSGSKLPDKLLKDIAASKQQIEFAKQDLQRHQAERQNSEKEFKADIARFQFLTQTQRTGKTDKSSLAASNASNELGLFVCEDADQCEKAWKIAGGFVASNSTTGQDVESEKLIMRAAPQTDTDLSLSASLLENNNVRQIFLDIRCRQSSLGVELCASAKAQAIREAFAPYIQSQLAAQQ</sequence>
<feature type="signal peptide" evidence="2">
    <location>
        <begin position="1"/>
        <end position="29"/>
    </location>
</feature>
<evidence type="ECO:0000256" key="2">
    <source>
        <dbReference type="SAM" id="SignalP"/>
    </source>
</evidence>
<gene>
    <name evidence="4" type="ORF">NP603_20715</name>
</gene>
<comment type="caution">
    <text evidence="4">The sequence shown here is derived from an EMBL/GenBank/DDBJ whole genome shotgun (WGS) entry which is preliminary data.</text>
</comment>
<dbReference type="Pfam" id="PF13511">
    <property type="entry name" value="DUF4124"/>
    <property type="match status" value="1"/>
</dbReference>
<evidence type="ECO:0000256" key="1">
    <source>
        <dbReference type="SAM" id="Coils"/>
    </source>
</evidence>
<accession>A0ABT1UPG3</accession>
<feature type="chain" id="PRO_5045524179" evidence="2">
    <location>
        <begin position="30"/>
        <end position="335"/>
    </location>
</feature>
<evidence type="ECO:0000313" key="4">
    <source>
        <dbReference type="EMBL" id="MCQ8183545.1"/>
    </source>
</evidence>
<feature type="domain" description="DUF4124" evidence="3">
    <location>
        <begin position="22"/>
        <end position="56"/>
    </location>
</feature>
<keyword evidence="2" id="KW-0732">Signal</keyword>
<evidence type="ECO:0000313" key="5">
    <source>
        <dbReference type="Proteomes" id="UP001524569"/>
    </source>
</evidence>
<protein>
    <submittedName>
        <fullName evidence="4">DUF4124 domain-containing protein</fullName>
    </submittedName>
</protein>
<dbReference type="Proteomes" id="UP001524569">
    <property type="component" value="Unassembled WGS sequence"/>
</dbReference>
<dbReference type="InterPro" id="IPR025392">
    <property type="entry name" value="DUF4124"/>
</dbReference>
<feature type="coiled-coil region" evidence="1">
    <location>
        <begin position="113"/>
        <end position="197"/>
    </location>
</feature>
<dbReference type="RefSeq" id="WP_256612769.1">
    <property type="nucleotide sequence ID" value="NZ_JANIBM010000053.1"/>
</dbReference>
<keyword evidence="5" id="KW-1185">Reference proteome</keyword>
<organism evidence="4 5">
    <name type="scientific">Methylomonas aurea</name>
    <dbReference type="NCBI Taxonomy" id="2952224"/>
    <lineage>
        <taxon>Bacteria</taxon>
        <taxon>Pseudomonadati</taxon>
        <taxon>Pseudomonadota</taxon>
        <taxon>Gammaproteobacteria</taxon>
        <taxon>Methylococcales</taxon>
        <taxon>Methylococcaceae</taxon>
        <taxon>Methylomonas</taxon>
    </lineage>
</organism>